<keyword evidence="4" id="KW-0067">ATP-binding</keyword>
<proteinExistence type="predicted"/>
<gene>
    <name evidence="7" type="ORF">LVJ94_48700</name>
</gene>
<evidence type="ECO:0000256" key="5">
    <source>
        <dbReference type="SAM" id="Phobius"/>
    </source>
</evidence>
<keyword evidence="7" id="KW-0723">Serine/threonine-protein kinase</keyword>
<dbReference type="Gene3D" id="3.30.200.20">
    <property type="entry name" value="Phosphorylase Kinase, domain 1"/>
    <property type="match status" value="1"/>
</dbReference>
<reference evidence="7" key="1">
    <citation type="submission" date="2021-12" db="EMBL/GenBank/DDBJ databases">
        <title>Discovery of the Pendulisporaceae a myxobacterial family with distinct sporulation behavior and unique specialized metabolism.</title>
        <authorList>
            <person name="Garcia R."/>
            <person name="Popoff A."/>
            <person name="Bader C.D."/>
            <person name="Loehr J."/>
            <person name="Walesch S."/>
            <person name="Walt C."/>
            <person name="Boldt J."/>
            <person name="Bunk B."/>
            <person name="Haeckl F.J.F.P.J."/>
            <person name="Gunesch A.P."/>
            <person name="Birkelbach J."/>
            <person name="Nuebel U."/>
            <person name="Pietschmann T."/>
            <person name="Bach T."/>
            <person name="Mueller R."/>
        </authorList>
    </citation>
    <scope>NUCLEOTIDE SEQUENCE</scope>
    <source>
        <strain evidence="7">MSr11367</strain>
    </source>
</reference>
<evidence type="ECO:0000256" key="1">
    <source>
        <dbReference type="ARBA" id="ARBA00022679"/>
    </source>
</evidence>
<dbReference type="PROSITE" id="PS50011">
    <property type="entry name" value="PROTEIN_KINASE_DOM"/>
    <property type="match status" value="1"/>
</dbReference>
<accession>A0ABZ2L1C9</accession>
<dbReference type="InterPro" id="IPR011009">
    <property type="entry name" value="Kinase-like_dom_sf"/>
</dbReference>
<evidence type="ECO:0000313" key="7">
    <source>
        <dbReference type="EMBL" id="WXB04763.1"/>
    </source>
</evidence>
<dbReference type="Proteomes" id="UP001374803">
    <property type="component" value="Chromosome"/>
</dbReference>
<keyword evidence="1" id="KW-0808">Transferase</keyword>
<name>A0ABZ2L1C9_9BACT</name>
<dbReference type="Pfam" id="PF00069">
    <property type="entry name" value="Pkinase"/>
    <property type="match status" value="1"/>
</dbReference>
<keyword evidence="2" id="KW-0547">Nucleotide-binding</keyword>
<keyword evidence="8" id="KW-1185">Reference proteome</keyword>
<dbReference type="InterPro" id="IPR000719">
    <property type="entry name" value="Prot_kinase_dom"/>
</dbReference>
<dbReference type="InterPro" id="IPR008271">
    <property type="entry name" value="Ser/Thr_kinase_AS"/>
</dbReference>
<evidence type="ECO:0000256" key="4">
    <source>
        <dbReference type="ARBA" id="ARBA00022840"/>
    </source>
</evidence>
<dbReference type="PANTHER" id="PTHR43289:SF6">
    <property type="entry name" value="SERINE_THREONINE-PROTEIN KINASE NEKL-3"/>
    <property type="match status" value="1"/>
</dbReference>
<sequence length="562" mass="60410">MIPDDRARNAPGPWGTPDRFGLVGTTLAEKFRVERVVAEGGFGVVYAATQLSLDLPVALKVLKTPPEFNDTVRATWIEMFAREAKTVARLRHPHIVHILDYGVVALPTGGNAPWMALEWLAGETLAGALRVRRRKAGGRSPGEALQLMRPVFEAVAFAHEHGIAHRDLKPENIMLLAHKRGPLARLMDFGIAKAMAEGEVTTSGATHTQGTFAVFSPQYAAPEQITRARTGPWTDVHALALILTEVLTDQRPYDSAADPSVLYPQVLASSRPTPARRGVDVGPWEAVLTRALALRPADRYPDAGAFLAALDEAMGLSTVLPRQASLTEPSVIVDPSLLDADAVATGPRGFTGSAPRRISSWAFVMGGALGAGVLAAATTFLVHHVRSRPCDETFTCPEPSQQICSLKGVCETSHAGVADTTVTLVGAGVRRYQVARLFTLMYRQSTQGRTMFQVGIDNAYTVRIDLPPRLTVGTFPISLEHPMTVGADKSQALLFAANFGKPGWPGRFEGGYLPEGGNVTLTAADDRYGGGFEGRAEIDFVGGADKTSRVHVSMHFRATIKQ</sequence>
<keyword evidence="5" id="KW-0472">Membrane</keyword>
<dbReference type="EMBL" id="CP089983">
    <property type="protein sequence ID" value="WXB04763.1"/>
    <property type="molecule type" value="Genomic_DNA"/>
</dbReference>
<dbReference type="PROSITE" id="PS00108">
    <property type="entry name" value="PROTEIN_KINASE_ST"/>
    <property type="match status" value="1"/>
</dbReference>
<protein>
    <submittedName>
        <fullName evidence="7">Serine/threonine protein kinase</fullName>
    </submittedName>
</protein>
<keyword evidence="5" id="KW-0812">Transmembrane</keyword>
<organism evidence="7 8">
    <name type="scientific">Pendulispora rubella</name>
    <dbReference type="NCBI Taxonomy" id="2741070"/>
    <lineage>
        <taxon>Bacteria</taxon>
        <taxon>Pseudomonadati</taxon>
        <taxon>Myxococcota</taxon>
        <taxon>Myxococcia</taxon>
        <taxon>Myxococcales</taxon>
        <taxon>Sorangiineae</taxon>
        <taxon>Pendulisporaceae</taxon>
        <taxon>Pendulispora</taxon>
    </lineage>
</organism>
<dbReference type="GO" id="GO:0004674">
    <property type="term" value="F:protein serine/threonine kinase activity"/>
    <property type="evidence" value="ECO:0007669"/>
    <property type="project" value="UniProtKB-KW"/>
</dbReference>
<dbReference type="SMART" id="SM00220">
    <property type="entry name" value="S_TKc"/>
    <property type="match status" value="1"/>
</dbReference>
<keyword evidence="5" id="KW-1133">Transmembrane helix</keyword>
<dbReference type="SUPFAM" id="SSF56112">
    <property type="entry name" value="Protein kinase-like (PK-like)"/>
    <property type="match status" value="1"/>
</dbReference>
<keyword evidence="3 7" id="KW-0418">Kinase</keyword>
<feature type="domain" description="Protein kinase" evidence="6">
    <location>
        <begin position="31"/>
        <end position="314"/>
    </location>
</feature>
<dbReference type="Gene3D" id="1.10.510.10">
    <property type="entry name" value="Transferase(Phosphotransferase) domain 1"/>
    <property type="match status" value="1"/>
</dbReference>
<evidence type="ECO:0000256" key="3">
    <source>
        <dbReference type="ARBA" id="ARBA00022777"/>
    </source>
</evidence>
<evidence type="ECO:0000259" key="6">
    <source>
        <dbReference type="PROSITE" id="PS50011"/>
    </source>
</evidence>
<dbReference type="RefSeq" id="WP_394834407.1">
    <property type="nucleotide sequence ID" value="NZ_CP089929.1"/>
</dbReference>
<dbReference type="CDD" id="cd14014">
    <property type="entry name" value="STKc_PknB_like"/>
    <property type="match status" value="1"/>
</dbReference>
<evidence type="ECO:0000256" key="2">
    <source>
        <dbReference type="ARBA" id="ARBA00022741"/>
    </source>
</evidence>
<dbReference type="PANTHER" id="PTHR43289">
    <property type="entry name" value="MITOGEN-ACTIVATED PROTEIN KINASE KINASE KINASE 20-RELATED"/>
    <property type="match status" value="1"/>
</dbReference>
<evidence type="ECO:0000313" key="8">
    <source>
        <dbReference type="Proteomes" id="UP001374803"/>
    </source>
</evidence>
<feature type="transmembrane region" description="Helical" evidence="5">
    <location>
        <begin position="361"/>
        <end position="382"/>
    </location>
</feature>